<organism evidence="9 10">
    <name type="scientific">Parachaetomium inaequale</name>
    <dbReference type="NCBI Taxonomy" id="2588326"/>
    <lineage>
        <taxon>Eukaryota</taxon>
        <taxon>Fungi</taxon>
        <taxon>Dikarya</taxon>
        <taxon>Ascomycota</taxon>
        <taxon>Pezizomycotina</taxon>
        <taxon>Sordariomycetes</taxon>
        <taxon>Sordariomycetidae</taxon>
        <taxon>Sordariales</taxon>
        <taxon>Chaetomiaceae</taxon>
        <taxon>Parachaetomium</taxon>
    </lineage>
</organism>
<keyword evidence="5 8" id="KW-0378">Hydrolase</keyword>
<proteinExistence type="inferred from homology"/>
<evidence type="ECO:0000313" key="9">
    <source>
        <dbReference type="EMBL" id="KAK4041122.1"/>
    </source>
</evidence>
<accession>A0AAN6SSN4</accession>
<feature type="chain" id="PRO_5042667915" description="Carboxylic ester hydrolase" evidence="8">
    <location>
        <begin position="22"/>
        <end position="421"/>
    </location>
</feature>
<evidence type="ECO:0000256" key="3">
    <source>
        <dbReference type="ARBA" id="ARBA00022723"/>
    </source>
</evidence>
<dbReference type="EC" id="3.1.1.-" evidence="8"/>
<evidence type="ECO:0000256" key="5">
    <source>
        <dbReference type="ARBA" id="ARBA00022801"/>
    </source>
</evidence>
<dbReference type="EMBL" id="MU854363">
    <property type="protein sequence ID" value="KAK4041122.1"/>
    <property type="molecule type" value="Genomic_DNA"/>
</dbReference>
<evidence type="ECO:0000256" key="1">
    <source>
        <dbReference type="ARBA" id="ARBA00006249"/>
    </source>
</evidence>
<comment type="similarity">
    <text evidence="1 8">Belongs to the tannase family.</text>
</comment>
<evidence type="ECO:0000256" key="4">
    <source>
        <dbReference type="ARBA" id="ARBA00022729"/>
    </source>
</evidence>
<keyword evidence="4 8" id="KW-0732">Signal</keyword>
<dbReference type="GO" id="GO:0046872">
    <property type="term" value="F:metal ion binding"/>
    <property type="evidence" value="ECO:0007669"/>
    <property type="project" value="UniProtKB-KW"/>
</dbReference>
<keyword evidence="10" id="KW-1185">Reference proteome</keyword>
<dbReference type="PANTHER" id="PTHR33938">
    <property type="entry name" value="FERULOYL ESTERASE B-RELATED"/>
    <property type="match status" value="1"/>
</dbReference>
<evidence type="ECO:0000256" key="6">
    <source>
        <dbReference type="ARBA" id="ARBA00022837"/>
    </source>
</evidence>
<dbReference type="GO" id="GO:0030600">
    <property type="term" value="F:feruloyl esterase activity"/>
    <property type="evidence" value="ECO:0007669"/>
    <property type="project" value="UniProtKB-ARBA"/>
</dbReference>
<dbReference type="Proteomes" id="UP001303115">
    <property type="component" value="Unassembled WGS sequence"/>
</dbReference>
<dbReference type="AlphaFoldDB" id="A0AAN6SSN4"/>
<evidence type="ECO:0000313" key="10">
    <source>
        <dbReference type="Proteomes" id="UP001303115"/>
    </source>
</evidence>
<dbReference type="SUPFAM" id="SSF53474">
    <property type="entry name" value="alpha/beta-Hydrolases"/>
    <property type="match status" value="1"/>
</dbReference>
<gene>
    <name evidence="9" type="ORF">C8A01DRAFT_34855</name>
</gene>
<name>A0AAN6SSN4_9PEZI</name>
<sequence length="421" mass="45555">MSVSLFVVCSATTFSPPSVYGAEILSIEASLVTNYSASVPDVYRYTQPSTQLQNATFCNVTVLYTHPGQNDKVIVEAWLPVDNWNGRFQAVGGGGWVPGRFFLSYDAMNGALADGYATITTDAGLGASLDATPWALLSPGNVDLLLLQNLASVSLNDEAIIGKSLIKSFYGKVPEYSYWNGCSQGGRQGLMLAQRYPTAYDGIATGAPAIHWTKLFSYLQWPQRRPHGNCPDLLFVAGDPDLDFTNLTHAEFDRLAHLSGQMYNSVISTDDPDLSAFCEAGGKLVTFHGLADSIIPPKGTEQYYNAVASVVPDIDGFYRHYEVPGLGHCFGGRGGQPTNLFAQLRAWVEHGTAPGESLGQITDLEGKTQHRILCPYPQRARLDSKCGNSTLAACWSCVDHGGVVDVLEAIYEHRGVPKAEL</sequence>
<evidence type="ECO:0000256" key="2">
    <source>
        <dbReference type="ARBA" id="ARBA00022487"/>
    </source>
</evidence>
<dbReference type="InterPro" id="IPR029058">
    <property type="entry name" value="AB_hydrolase_fold"/>
</dbReference>
<keyword evidence="6" id="KW-0106">Calcium</keyword>
<evidence type="ECO:0000256" key="7">
    <source>
        <dbReference type="ARBA" id="ARBA00023157"/>
    </source>
</evidence>
<keyword evidence="2" id="KW-0719">Serine esterase</keyword>
<feature type="signal peptide" evidence="8">
    <location>
        <begin position="1"/>
        <end position="21"/>
    </location>
</feature>
<dbReference type="Gene3D" id="3.40.50.1820">
    <property type="entry name" value="alpha/beta hydrolase"/>
    <property type="match status" value="1"/>
</dbReference>
<keyword evidence="3" id="KW-0479">Metal-binding</keyword>
<protein>
    <recommendedName>
        <fullName evidence="8">Carboxylic ester hydrolase</fullName>
        <ecNumber evidence="8">3.1.1.-</ecNumber>
    </recommendedName>
</protein>
<dbReference type="PANTHER" id="PTHR33938:SF13">
    <property type="entry name" value="CARBOXYLIC ESTER HYDROLASE"/>
    <property type="match status" value="1"/>
</dbReference>
<dbReference type="Pfam" id="PF07519">
    <property type="entry name" value="Tannase"/>
    <property type="match status" value="2"/>
</dbReference>
<dbReference type="InterPro" id="IPR011118">
    <property type="entry name" value="Tannase/feruloyl_esterase"/>
</dbReference>
<comment type="caution">
    <text evidence="9">The sequence shown here is derived from an EMBL/GenBank/DDBJ whole genome shotgun (WGS) entry which is preliminary data.</text>
</comment>
<reference evidence="10" key="1">
    <citation type="journal article" date="2023" name="Mol. Phylogenet. Evol.">
        <title>Genome-scale phylogeny and comparative genomics of the fungal order Sordariales.</title>
        <authorList>
            <person name="Hensen N."/>
            <person name="Bonometti L."/>
            <person name="Westerberg I."/>
            <person name="Brannstrom I.O."/>
            <person name="Guillou S."/>
            <person name="Cros-Aarteil S."/>
            <person name="Calhoun S."/>
            <person name="Haridas S."/>
            <person name="Kuo A."/>
            <person name="Mondo S."/>
            <person name="Pangilinan J."/>
            <person name="Riley R."/>
            <person name="LaButti K."/>
            <person name="Andreopoulos B."/>
            <person name="Lipzen A."/>
            <person name="Chen C."/>
            <person name="Yan M."/>
            <person name="Daum C."/>
            <person name="Ng V."/>
            <person name="Clum A."/>
            <person name="Steindorff A."/>
            <person name="Ohm R.A."/>
            <person name="Martin F."/>
            <person name="Silar P."/>
            <person name="Natvig D.O."/>
            <person name="Lalanne C."/>
            <person name="Gautier V."/>
            <person name="Ament-Velasquez S.L."/>
            <person name="Kruys A."/>
            <person name="Hutchinson M.I."/>
            <person name="Powell A.J."/>
            <person name="Barry K."/>
            <person name="Miller A.N."/>
            <person name="Grigoriev I.V."/>
            <person name="Debuchy R."/>
            <person name="Gladieux P."/>
            <person name="Hiltunen Thoren M."/>
            <person name="Johannesson H."/>
        </authorList>
    </citation>
    <scope>NUCLEOTIDE SEQUENCE [LARGE SCALE GENOMIC DNA]</scope>
    <source>
        <strain evidence="10">CBS 284.82</strain>
    </source>
</reference>
<keyword evidence="7" id="KW-1015">Disulfide bond</keyword>
<evidence type="ECO:0000256" key="8">
    <source>
        <dbReference type="RuleBase" id="RU361238"/>
    </source>
</evidence>